<dbReference type="PRINTS" id="PR00035">
    <property type="entry name" value="HTHGNTR"/>
</dbReference>
<dbReference type="InterPro" id="IPR015421">
    <property type="entry name" value="PyrdxlP-dep_Trfase_major"/>
</dbReference>
<comment type="caution">
    <text evidence="7">The sequence shown here is derived from an EMBL/GenBank/DDBJ whole genome shotgun (WGS) entry which is preliminary data.</text>
</comment>
<proteinExistence type="inferred from homology"/>
<dbReference type="EMBL" id="JABEMB010000001">
    <property type="protein sequence ID" value="NNH02484.1"/>
    <property type="molecule type" value="Genomic_DNA"/>
</dbReference>
<keyword evidence="4" id="KW-0238">DNA-binding</keyword>
<feature type="domain" description="HTH gntR-type" evidence="6">
    <location>
        <begin position="21"/>
        <end position="89"/>
    </location>
</feature>
<dbReference type="InterPro" id="IPR015424">
    <property type="entry name" value="PyrdxlP-dep_Trfase"/>
</dbReference>
<dbReference type="Gene3D" id="1.10.10.10">
    <property type="entry name" value="Winged helix-like DNA-binding domain superfamily/Winged helix DNA-binding domain"/>
    <property type="match status" value="1"/>
</dbReference>
<dbReference type="GO" id="GO:0008483">
    <property type="term" value="F:transaminase activity"/>
    <property type="evidence" value="ECO:0007669"/>
    <property type="project" value="UniProtKB-KW"/>
</dbReference>
<dbReference type="SMART" id="SM00345">
    <property type="entry name" value="HTH_GNTR"/>
    <property type="match status" value="1"/>
</dbReference>
<evidence type="ECO:0000313" key="8">
    <source>
        <dbReference type="Proteomes" id="UP000543598"/>
    </source>
</evidence>
<comment type="similarity">
    <text evidence="1">In the C-terminal section; belongs to the class-I pyridoxal-phosphate-dependent aminotransferase family.</text>
</comment>
<dbReference type="GO" id="GO:0003677">
    <property type="term" value="F:DNA binding"/>
    <property type="evidence" value="ECO:0007669"/>
    <property type="project" value="UniProtKB-KW"/>
</dbReference>
<dbReference type="InterPro" id="IPR000524">
    <property type="entry name" value="Tscrpt_reg_HTH_GntR"/>
</dbReference>
<dbReference type="RefSeq" id="WP_167041009.1">
    <property type="nucleotide sequence ID" value="NZ_BAAANA010000003.1"/>
</dbReference>
<dbReference type="Proteomes" id="UP000543598">
    <property type="component" value="Unassembled WGS sequence"/>
</dbReference>
<keyword evidence="2" id="KW-0663">Pyridoxal phosphate</keyword>
<evidence type="ECO:0000313" key="7">
    <source>
        <dbReference type="EMBL" id="NNH02484.1"/>
    </source>
</evidence>
<dbReference type="Pfam" id="PF00392">
    <property type="entry name" value="GntR"/>
    <property type="match status" value="1"/>
</dbReference>
<evidence type="ECO:0000259" key="6">
    <source>
        <dbReference type="PROSITE" id="PS50949"/>
    </source>
</evidence>
<dbReference type="CDD" id="cd00609">
    <property type="entry name" value="AAT_like"/>
    <property type="match status" value="1"/>
</dbReference>
<dbReference type="InterPro" id="IPR036390">
    <property type="entry name" value="WH_DNA-bd_sf"/>
</dbReference>
<keyword evidence="8" id="KW-1185">Reference proteome</keyword>
<dbReference type="SUPFAM" id="SSF46785">
    <property type="entry name" value="Winged helix' DNA-binding domain"/>
    <property type="match status" value="1"/>
</dbReference>
<dbReference type="CDD" id="cd07377">
    <property type="entry name" value="WHTH_GntR"/>
    <property type="match status" value="1"/>
</dbReference>
<evidence type="ECO:0000256" key="3">
    <source>
        <dbReference type="ARBA" id="ARBA00023015"/>
    </source>
</evidence>
<keyword evidence="3" id="KW-0805">Transcription regulation</keyword>
<dbReference type="AlphaFoldDB" id="A0A7Y2LYI9"/>
<keyword evidence="7" id="KW-0032">Aminotransferase</keyword>
<dbReference type="PROSITE" id="PS50949">
    <property type="entry name" value="HTH_GNTR"/>
    <property type="match status" value="1"/>
</dbReference>
<accession>A0A7Y2LYI9</accession>
<protein>
    <submittedName>
        <fullName evidence="7">PLP-dependent aminotransferase family protein</fullName>
    </submittedName>
</protein>
<dbReference type="GO" id="GO:0003700">
    <property type="term" value="F:DNA-binding transcription factor activity"/>
    <property type="evidence" value="ECO:0007669"/>
    <property type="project" value="InterPro"/>
</dbReference>
<reference evidence="7 8" key="1">
    <citation type="submission" date="2020-05" db="EMBL/GenBank/DDBJ databases">
        <title>MicrobeNet Type strains.</title>
        <authorList>
            <person name="Nicholson A.C."/>
        </authorList>
    </citation>
    <scope>NUCLEOTIDE SEQUENCE [LARGE SCALE GENOMIC DNA]</scope>
    <source>
        <strain evidence="7 8">JCM 14282</strain>
    </source>
</reference>
<name>A0A7Y2LYI9_9MICO</name>
<dbReference type="Gene3D" id="3.40.640.10">
    <property type="entry name" value="Type I PLP-dependent aspartate aminotransferase-like (Major domain)"/>
    <property type="match status" value="1"/>
</dbReference>
<gene>
    <name evidence="7" type="ORF">HLA99_01190</name>
</gene>
<dbReference type="InterPro" id="IPR036388">
    <property type="entry name" value="WH-like_DNA-bd_sf"/>
</dbReference>
<sequence>MDSRVSARALTAALGGWRTREPAYEALADGIRLLCLDNRLAPRTALPAERELAAMLHLSRSTVAAAYRSLRDTGHIASLRGSGSVTLPLRRRDPGRVISGAGAIDLQQASPPAWPGLAGVMADVATSSAALVARSGYDVLGRPDLREAIAALYTRRGIPTTAAEILVTTGAQSAIHLLSAVLLGRGDRVLIETPTYPHAADALRRAGARLVGVPVTIDDGWDIERAEQALSRTLPVLAYLMPDFQNPTGGSMSADERAAIHRAAERAGTILVLDETTADLDIDRGPVAPGFAGGDPATVVRVGSLGKTVWGGLRVGWIRAEGDLVRRLVAARSSHDLGTPEFEQAVASRLLPRLDEIVAQRSHLLKAGRDSLISALGQRIPEWRVPRAQGGVSLWIELDAPLSAALVMDVRSRGVLLSAGPRFSVEGGHDRHLRLPFTSPSDDLERAVDLLAEAWARVRAGAPIASVDQLESVV</sequence>
<evidence type="ECO:0000256" key="4">
    <source>
        <dbReference type="ARBA" id="ARBA00023125"/>
    </source>
</evidence>
<evidence type="ECO:0000256" key="2">
    <source>
        <dbReference type="ARBA" id="ARBA00022898"/>
    </source>
</evidence>
<evidence type="ECO:0000256" key="1">
    <source>
        <dbReference type="ARBA" id="ARBA00005384"/>
    </source>
</evidence>
<evidence type="ECO:0000256" key="5">
    <source>
        <dbReference type="ARBA" id="ARBA00023163"/>
    </source>
</evidence>
<keyword evidence="7" id="KW-0808">Transferase</keyword>
<dbReference type="GO" id="GO:0030170">
    <property type="term" value="F:pyridoxal phosphate binding"/>
    <property type="evidence" value="ECO:0007669"/>
    <property type="project" value="InterPro"/>
</dbReference>
<dbReference type="PANTHER" id="PTHR46577">
    <property type="entry name" value="HTH-TYPE TRANSCRIPTIONAL REGULATORY PROTEIN GABR"/>
    <property type="match status" value="1"/>
</dbReference>
<dbReference type="InterPro" id="IPR004839">
    <property type="entry name" value="Aminotransferase_I/II_large"/>
</dbReference>
<dbReference type="Pfam" id="PF00155">
    <property type="entry name" value="Aminotran_1_2"/>
    <property type="match status" value="1"/>
</dbReference>
<dbReference type="InterPro" id="IPR051446">
    <property type="entry name" value="HTH_trans_reg/aminotransferase"/>
</dbReference>
<keyword evidence="5" id="KW-0804">Transcription</keyword>
<organism evidence="7 8">
    <name type="scientific">Microbacterium ulmi</name>
    <dbReference type="NCBI Taxonomy" id="179095"/>
    <lineage>
        <taxon>Bacteria</taxon>
        <taxon>Bacillati</taxon>
        <taxon>Actinomycetota</taxon>
        <taxon>Actinomycetes</taxon>
        <taxon>Micrococcales</taxon>
        <taxon>Microbacteriaceae</taxon>
        <taxon>Microbacterium</taxon>
    </lineage>
</organism>
<dbReference type="PANTHER" id="PTHR46577:SF1">
    <property type="entry name" value="HTH-TYPE TRANSCRIPTIONAL REGULATORY PROTEIN GABR"/>
    <property type="match status" value="1"/>
</dbReference>
<dbReference type="SUPFAM" id="SSF53383">
    <property type="entry name" value="PLP-dependent transferases"/>
    <property type="match status" value="1"/>
</dbReference>